<reference evidence="1" key="2">
    <citation type="submission" date="2021-04" db="EMBL/GenBank/DDBJ databases">
        <authorList>
            <person name="Gilroy R."/>
        </authorList>
    </citation>
    <scope>NUCLEOTIDE SEQUENCE</scope>
    <source>
        <strain evidence="1">CHK188-11489</strain>
    </source>
</reference>
<protein>
    <submittedName>
        <fullName evidence="1">DUF3795 domain-containing protein</fullName>
    </submittedName>
</protein>
<reference evidence="1" key="1">
    <citation type="journal article" date="2021" name="PeerJ">
        <title>Extensive microbial diversity within the chicken gut microbiome revealed by metagenomics and culture.</title>
        <authorList>
            <person name="Gilroy R."/>
            <person name="Ravi A."/>
            <person name="Getino M."/>
            <person name="Pursley I."/>
            <person name="Horton D.L."/>
            <person name="Alikhan N.F."/>
            <person name="Baker D."/>
            <person name="Gharbi K."/>
            <person name="Hall N."/>
            <person name="Watson M."/>
            <person name="Adriaenssens E.M."/>
            <person name="Foster-Nyarko E."/>
            <person name="Jarju S."/>
            <person name="Secka A."/>
            <person name="Antonio M."/>
            <person name="Oren A."/>
            <person name="Chaudhuri R.R."/>
            <person name="La Ragione R."/>
            <person name="Hildebrand F."/>
            <person name="Pallen M.J."/>
        </authorList>
    </citation>
    <scope>NUCLEOTIDE SEQUENCE</scope>
    <source>
        <strain evidence="1">CHK188-11489</strain>
    </source>
</reference>
<gene>
    <name evidence="1" type="ORF">H9724_04095</name>
</gene>
<evidence type="ECO:0000313" key="2">
    <source>
        <dbReference type="Proteomes" id="UP000824105"/>
    </source>
</evidence>
<organism evidence="1 2">
    <name type="scientific">Candidatus Gemmiger avistercoris</name>
    <dbReference type="NCBI Taxonomy" id="2838606"/>
    <lineage>
        <taxon>Bacteria</taxon>
        <taxon>Bacillati</taxon>
        <taxon>Bacillota</taxon>
        <taxon>Clostridia</taxon>
        <taxon>Eubacteriales</taxon>
        <taxon>Gemmiger</taxon>
    </lineage>
</organism>
<proteinExistence type="predicted"/>
<sequence length="144" mass="16058">MQTFCGTNCCSECNRRSECGGCEKVKGHPFGGNCIAVECIEQDGENGFLMFKERLISEINALCIKGLVIDDLNLLNGFFVNLEYSLENGQTVKLLNDDNVYLGNQIEVEGKERCYGVVADKKHILVCEYGCNGSDPEIILYKKR</sequence>
<comment type="caution">
    <text evidence="1">The sequence shown here is derived from an EMBL/GenBank/DDBJ whole genome shotgun (WGS) entry which is preliminary data.</text>
</comment>
<dbReference type="Proteomes" id="UP000824105">
    <property type="component" value="Unassembled WGS sequence"/>
</dbReference>
<dbReference type="EMBL" id="DXBF01000034">
    <property type="protein sequence ID" value="HIZ61934.1"/>
    <property type="molecule type" value="Genomic_DNA"/>
</dbReference>
<accession>A0A9D2FIX7</accession>
<evidence type="ECO:0000313" key="1">
    <source>
        <dbReference type="EMBL" id="HIZ61934.1"/>
    </source>
</evidence>
<dbReference type="AlphaFoldDB" id="A0A9D2FIX7"/>
<name>A0A9D2FIX7_9FIRM</name>